<protein>
    <recommendedName>
        <fullName evidence="11">Hexosyltransferase</fullName>
        <ecNumber evidence="11">2.4.1.-</ecNumber>
    </recommendedName>
</protein>
<evidence type="ECO:0000256" key="11">
    <source>
        <dbReference type="RuleBase" id="RU363063"/>
    </source>
</evidence>
<dbReference type="GO" id="GO:0006493">
    <property type="term" value="P:protein O-linked glycosylation"/>
    <property type="evidence" value="ECO:0007669"/>
    <property type="project" value="TreeGrafter"/>
</dbReference>
<keyword evidence="10" id="KW-0325">Glycoprotein</keyword>
<dbReference type="PANTHER" id="PTHR11214">
    <property type="entry name" value="BETA-1,3-N-ACETYLGLUCOSAMINYLTRANSFERASE"/>
    <property type="match status" value="1"/>
</dbReference>
<evidence type="ECO:0000313" key="12">
    <source>
        <dbReference type="EMBL" id="RMZ97052.1"/>
    </source>
</evidence>
<dbReference type="FunFam" id="3.90.550.50:FF:000001">
    <property type="entry name" value="Hexosyltransferase"/>
    <property type="match status" value="1"/>
</dbReference>
<evidence type="ECO:0000256" key="6">
    <source>
        <dbReference type="ARBA" id="ARBA00022968"/>
    </source>
</evidence>
<gene>
    <name evidence="12" type="ORF">BpHYR1_042977</name>
</gene>
<dbReference type="EMBL" id="REGN01011669">
    <property type="protein sequence ID" value="RMZ97052.1"/>
    <property type="molecule type" value="Genomic_DNA"/>
</dbReference>
<evidence type="ECO:0000256" key="9">
    <source>
        <dbReference type="ARBA" id="ARBA00023136"/>
    </source>
</evidence>
<evidence type="ECO:0000313" key="13">
    <source>
        <dbReference type="Proteomes" id="UP000276133"/>
    </source>
</evidence>
<dbReference type="Pfam" id="PF01762">
    <property type="entry name" value="Galactosyl_T"/>
    <property type="match status" value="1"/>
</dbReference>
<comment type="similarity">
    <text evidence="2 11">Belongs to the glycosyltransferase 31 family.</text>
</comment>
<dbReference type="EC" id="2.4.1.-" evidence="11"/>
<name>A0A3M7PDB9_BRAPC</name>
<evidence type="ECO:0000256" key="1">
    <source>
        <dbReference type="ARBA" id="ARBA00004323"/>
    </source>
</evidence>
<evidence type="ECO:0000256" key="10">
    <source>
        <dbReference type="ARBA" id="ARBA00023180"/>
    </source>
</evidence>
<keyword evidence="6" id="KW-0735">Signal-anchor</keyword>
<dbReference type="AlphaFoldDB" id="A0A3M7PDB9"/>
<dbReference type="PANTHER" id="PTHR11214:SF314">
    <property type="entry name" value="HEXOSYLTRANSFERASE"/>
    <property type="match status" value="1"/>
</dbReference>
<sequence>MPQSDCTTEPANAIINPHTFKFTINPARTVCGVNQAANVILVSLVEVSPTAVKERQQIRETWGNSSLFKLTRTVFLLGLSKNETINKLIVEESKIYKDIVQEDFLDSYKNLTIKTIMGFKWVSEYCSNAKFVLKTDDDAVINTAVVERYLQTVPDKNLYMGYYLYTPPVIRNKFSKFYVSESEYNASHFNSYQIGVGYYVSLDLARKFFEMSLYTSLFKFEDVYVGMLAKKLNIKGKQIAKLYSMNNVKSQNKSSLHHKS</sequence>
<comment type="caution">
    <text evidence="12">The sequence shown here is derived from an EMBL/GenBank/DDBJ whole genome shotgun (WGS) entry which is preliminary data.</text>
</comment>
<evidence type="ECO:0000256" key="3">
    <source>
        <dbReference type="ARBA" id="ARBA00022676"/>
    </source>
</evidence>
<evidence type="ECO:0000256" key="5">
    <source>
        <dbReference type="ARBA" id="ARBA00022692"/>
    </source>
</evidence>
<evidence type="ECO:0000256" key="2">
    <source>
        <dbReference type="ARBA" id="ARBA00008661"/>
    </source>
</evidence>
<reference evidence="12 13" key="1">
    <citation type="journal article" date="2018" name="Sci. Rep.">
        <title>Genomic signatures of local adaptation to the degree of environmental predictability in rotifers.</title>
        <authorList>
            <person name="Franch-Gras L."/>
            <person name="Hahn C."/>
            <person name="Garcia-Roger E.M."/>
            <person name="Carmona M.J."/>
            <person name="Serra M."/>
            <person name="Gomez A."/>
        </authorList>
    </citation>
    <scope>NUCLEOTIDE SEQUENCE [LARGE SCALE GENOMIC DNA]</scope>
    <source>
        <strain evidence="12">HYR1</strain>
    </source>
</reference>
<keyword evidence="7" id="KW-1133">Transmembrane helix</keyword>
<keyword evidence="3 11" id="KW-0328">Glycosyltransferase</keyword>
<keyword evidence="9" id="KW-0472">Membrane</keyword>
<dbReference type="STRING" id="10195.A0A3M7PDB9"/>
<dbReference type="OrthoDB" id="5957813at2759"/>
<organism evidence="12 13">
    <name type="scientific">Brachionus plicatilis</name>
    <name type="common">Marine rotifer</name>
    <name type="synonym">Brachionus muelleri</name>
    <dbReference type="NCBI Taxonomy" id="10195"/>
    <lineage>
        <taxon>Eukaryota</taxon>
        <taxon>Metazoa</taxon>
        <taxon>Spiralia</taxon>
        <taxon>Gnathifera</taxon>
        <taxon>Rotifera</taxon>
        <taxon>Eurotatoria</taxon>
        <taxon>Monogononta</taxon>
        <taxon>Pseudotrocha</taxon>
        <taxon>Ploima</taxon>
        <taxon>Brachionidae</taxon>
        <taxon>Brachionus</taxon>
    </lineage>
</organism>
<comment type="subcellular location">
    <subcellularLocation>
        <location evidence="1 11">Golgi apparatus membrane</location>
        <topology evidence="1 11">Single-pass type II membrane protein</topology>
    </subcellularLocation>
</comment>
<dbReference type="GO" id="GO:0000139">
    <property type="term" value="C:Golgi membrane"/>
    <property type="evidence" value="ECO:0007669"/>
    <property type="project" value="UniProtKB-SubCell"/>
</dbReference>
<keyword evidence="5" id="KW-0812">Transmembrane</keyword>
<dbReference type="InterPro" id="IPR002659">
    <property type="entry name" value="Glyco_trans_31"/>
</dbReference>
<dbReference type="GO" id="GO:0016758">
    <property type="term" value="F:hexosyltransferase activity"/>
    <property type="evidence" value="ECO:0007669"/>
    <property type="project" value="InterPro"/>
</dbReference>
<dbReference type="Gene3D" id="3.90.550.50">
    <property type="match status" value="1"/>
</dbReference>
<evidence type="ECO:0000256" key="4">
    <source>
        <dbReference type="ARBA" id="ARBA00022679"/>
    </source>
</evidence>
<evidence type="ECO:0000256" key="7">
    <source>
        <dbReference type="ARBA" id="ARBA00022989"/>
    </source>
</evidence>
<accession>A0A3M7PDB9</accession>
<proteinExistence type="inferred from homology"/>
<evidence type="ECO:0000256" key="8">
    <source>
        <dbReference type="ARBA" id="ARBA00023034"/>
    </source>
</evidence>
<keyword evidence="4 12" id="KW-0808">Transferase</keyword>
<keyword evidence="8 11" id="KW-0333">Golgi apparatus</keyword>
<keyword evidence="13" id="KW-1185">Reference proteome</keyword>
<dbReference type="Proteomes" id="UP000276133">
    <property type="component" value="Unassembled WGS sequence"/>
</dbReference>